<organism evidence="1">
    <name type="scientific">Anguilla anguilla</name>
    <name type="common">European freshwater eel</name>
    <name type="synonym">Muraena anguilla</name>
    <dbReference type="NCBI Taxonomy" id="7936"/>
    <lineage>
        <taxon>Eukaryota</taxon>
        <taxon>Metazoa</taxon>
        <taxon>Chordata</taxon>
        <taxon>Craniata</taxon>
        <taxon>Vertebrata</taxon>
        <taxon>Euteleostomi</taxon>
        <taxon>Actinopterygii</taxon>
        <taxon>Neopterygii</taxon>
        <taxon>Teleostei</taxon>
        <taxon>Anguilliformes</taxon>
        <taxon>Anguillidae</taxon>
        <taxon>Anguilla</taxon>
    </lineage>
</organism>
<protein>
    <submittedName>
        <fullName evidence="1">Uncharacterized protein</fullName>
    </submittedName>
</protein>
<reference evidence="1" key="1">
    <citation type="submission" date="2014-11" db="EMBL/GenBank/DDBJ databases">
        <authorList>
            <person name="Amaro Gonzalez C."/>
        </authorList>
    </citation>
    <scope>NUCLEOTIDE SEQUENCE</scope>
</reference>
<dbReference type="AlphaFoldDB" id="A0A0E9Q0Y5"/>
<name>A0A0E9Q0Y5_ANGAN</name>
<reference evidence="1" key="2">
    <citation type="journal article" date="2015" name="Fish Shellfish Immunol.">
        <title>Early steps in the European eel (Anguilla anguilla)-Vibrio vulnificus interaction in the gills: Role of the RtxA13 toxin.</title>
        <authorList>
            <person name="Callol A."/>
            <person name="Pajuelo D."/>
            <person name="Ebbesson L."/>
            <person name="Teles M."/>
            <person name="MacKenzie S."/>
            <person name="Amaro C."/>
        </authorList>
    </citation>
    <scope>NUCLEOTIDE SEQUENCE</scope>
</reference>
<dbReference type="EMBL" id="GBXM01098026">
    <property type="protein sequence ID" value="JAH10551.1"/>
    <property type="molecule type" value="Transcribed_RNA"/>
</dbReference>
<proteinExistence type="predicted"/>
<accession>A0A0E9Q0Y5</accession>
<evidence type="ECO:0000313" key="1">
    <source>
        <dbReference type="EMBL" id="JAH10551.1"/>
    </source>
</evidence>
<sequence length="67" mass="7832">MGPHTKRYLLSWLFVAYIIQVSSLHFAQATYLYTAYLNVSFFDSENNETLLATRGKWTLRARLSERA</sequence>